<dbReference type="Ensembl" id="ENSMSIT00000015620.1">
    <property type="protein sequence ID" value="ENSMSIP00000012303.1"/>
    <property type="gene ID" value="ENSMSIG00000010729.1"/>
</dbReference>
<dbReference type="GeneTree" id="ENSGT00730000111097"/>
<evidence type="ECO:0000256" key="1">
    <source>
        <dbReference type="ARBA" id="ARBA00009569"/>
    </source>
</evidence>
<dbReference type="AlphaFoldDB" id="A0A8C6MTR8"/>
<dbReference type="PANTHER" id="PTHR31911:SF4">
    <property type="entry name" value="PROTEIN FAM133A"/>
    <property type="match status" value="1"/>
</dbReference>
<proteinExistence type="inferred from homology"/>
<dbReference type="PANTHER" id="PTHR31911">
    <property type="entry name" value="PROTEIN FAM133"/>
    <property type="match status" value="1"/>
</dbReference>
<evidence type="ECO:0000313" key="4">
    <source>
        <dbReference type="Proteomes" id="UP000694415"/>
    </source>
</evidence>
<reference evidence="3" key="2">
    <citation type="submission" date="2025-09" db="UniProtKB">
        <authorList>
            <consortium name="Ensembl"/>
        </authorList>
    </citation>
    <scope>IDENTIFICATION</scope>
</reference>
<sequence length="117" mass="13662">MGKQDTCVAYMTPIAMARWRGASQSEGTTIQGYLNRPRPTLEEVKKQLQNKKEGSKALTEFEEKMKQIWTKELKNNKEKALSGNVSSYKRKERTKKKKKKSCQYTSKEKYIKSYSKK</sequence>
<dbReference type="Proteomes" id="UP000694415">
    <property type="component" value="Unplaced"/>
</dbReference>
<dbReference type="InterPro" id="IPR026766">
    <property type="entry name" value="Fam133"/>
</dbReference>
<protein>
    <submittedName>
        <fullName evidence="3">Uncharacterized protein</fullName>
    </submittedName>
</protein>
<keyword evidence="4" id="KW-1185">Reference proteome</keyword>
<name>A0A8C6MTR8_MUSSI</name>
<evidence type="ECO:0000313" key="3">
    <source>
        <dbReference type="Ensembl" id="ENSMSIP00000012303.1"/>
    </source>
</evidence>
<accession>A0A8C6MTR8</accession>
<organism evidence="3 4">
    <name type="scientific">Mus spicilegus</name>
    <name type="common">Mound-building mouse</name>
    <dbReference type="NCBI Taxonomy" id="10103"/>
    <lineage>
        <taxon>Eukaryota</taxon>
        <taxon>Metazoa</taxon>
        <taxon>Chordata</taxon>
        <taxon>Craniata</taxon>
        <taxon>Vertebrata</taxon>
        <taxon>Euteleostomi</taxon>
        <taxon>Mammalia</taxon>
        <taxon>Eutheria</taxon>
        <taxon>Euarchontoglires</taxon>
        <taxon>Glires</taxon>
        <taxon>Rodentia</taxon>
        <taxon>Myomorpha</taxon>
        <taxon>Muroidea</taxon>
        <taxon>Muridae</taxon>
        <taxon>Murinae</taxon>
        <taxon>Mus</taxon>
        <taxon>Mus</taxon>
    </lineage>
</organism>
<evidence type="ECO:0000256" key="2">
    <source>
        <dbReference type="SAM" id="MobiDB-lite"/>
    </source>
</evidence>
<feature type="region of interest" description="Disordered" evidence="2">
    <location>
        <begin position="80"/>
        <end position="104"/>
    </location>
</feature>
<feature type="compositionally biased region" description="Basic residues" evidence="2">
    <location>
        <begin position="88"/>
        <end position="101"/>
    </location>
</feature>
<comment type="similarity">
    <text evidence="1">Belongs to the FAM133 family.</text>
</comment>
<reference evidence="3" key="1">
    <citation type="submission" date="2025-08" db="UniProtKB">
        <authorList>
            <consortium name="Ensembl"/>
        </authorList>
    </citation>
    <scope>IDENTIFICATION</scope>
</reference>